<dbReference type="Proteomes" id="UP001243375">
    <property type="component" value="Unassembled WGS sequence"/>
</dbReference>
<sequence>MEVFLLTWLVRFRTNPFRRLFGKKSRKNTTPSAEGQSGKMQGGQGEKGQGYSAAPAPAAATA</sequence>
<evidence type="ECO:0000313" key="1">
    <source>
        <dbReference type="EMBL" id="KAJ9119251.1"/>
    </source>
</evidence>
<protein>
    <submittedName>
        <fullName evidence="1">Uncharacterized protein</fullName>
    </submittedName>
</protein>
<reference evidence="1" key="1">
    <citation type="submission" date="2023-04" db="EMBL/GenBank/DDBJ databases">
        <title>Draft Genome sequencing of Naganishia species isolated from polar environments using Oxford Nanopore Technology.</title>
        <authorList>
            <person name="Leo P."/>
            <person name="Venkateswaran K."/>
        </authorList>
    </citation>
    <scope>NUCLEOTIDE SEQUENCE</scope>
    <source>
        <strain evidence="1">MNA-CCFEE 5425</strain>
    </source>
</reference>
<accession>A0ACC2X742</accession>
<organism evidence="1 2">
    <name type="scientific">Naganishia vaughanmartiniae</name>
    <dbReference type="NCBI Taxonomy" id="1424756"/>
    <lineage>
        <taxon>Eukaryota</taxon>
        <taxon>Fungi</taxon>
        <taxon>Dikarya</taxon>
        <taxon>Basidiomycota</taxon>
        <taxon>Agaricomycotina</taxon>
        <taxon>Tremellomycetes</taxon>
        <taxon>Filobasidiales</taxon>
        <taxon>Filobasidiaceae</taxon>
        <taxon>Naganishia</taxon>
    </lineage>
</organism>
<proteinExistence type="predicted"/>
<dbReference type="EMBL" id="JASBWU010000009">
    <property type="protein sequence ID" value="KAJ9119251.1"/>
    <property type="molecule type" value="Genomic_DNA"/>
</dbReference>
<comment type="caution">
    <text evidence="1">The sequence shown here is derived from an EMBL/GenBank/DDBJ whole genome shotgun (WGS) entry which is preliminary data.</text>
</comment>
<keyword evidence="2" id="KW-1185">Reference proteome</keyword>
<evidence type="ECO:0000313" key="2">
    <source>
        <dbReference type="Proteomes" id="UP001243375"/>
    </source>
</evidence>
<name>A0ACC2X742_9TREE</name>
<gene>
    <name evidence="1" type="ORF">QFC22_003743</name>
</gene>